<keyword evidence="2" id="KW-1185">Reference proteome</keyword>
<accession>A0ACD4NVE2</accession>
<name>A0ACD4NVE2_9HYPH</name>
<reference evidence="1" key="1">
    <citation type="submission" date="2022-11" db="EMBL/GenBank/DDBJ databases">
        <title>beta-Carotene-producing bacterium, Jeongeuplla avenae sp. nov., alleviates the salt stress of Arabidopsis seedlings.</title>
        <authorList>
            <person name="Jiang L."/>
            <person name="Lee J."/>
        </authorList>
    </citation>
    <scope>NUCLEOTIDE SEQUENCE</scope>
    <source>
        <strain evidence="1">DY_R2A_6</strain>
    </source>
</reference>
<protein>
    <submittedName>
        <fullName evidence="1">Substrate-binding domain-containing protein</fullName>
    </submittedName>
</protein>
<proteinExistence type="predicted"/>
<evidence type="ECO:0000313" key="2">
    <source>
        <dbReference type="Proteomes" id="UP001163223"/>
    </source>
</evidence>
<gene>
    <name evidence="1" type="ORF">OXU80_11550</name>
</gene>
<sequence length="281" mass="30008">MIHRRRVLAALLAAVLPAFAGLAAPAAAQDKSITVASTTSTEDSGLFGHILPIFEKETGIAVKVVAQGTGQALETARRGDADVVFVHAKAQEEAFVAEGFGVERFDVMYNDFVIVGPASDPAGIAGTANATAALKRIDEAKAPFVSRGDKSGTHTAELRLWKEAGLDPASEGGDWYRSIGQGMGAALNTASAMNAYVLADRATWLSFKNRGDLKVLVEGDKRLFNQYGVILVNPAKHPHVKADLGQSFIDWLISPEGQTTIADYRIDGQQLFFPNAPEKRT</sequence>
<dbReference type="EMBL" id="CP113520">
    <property type="protein sequence ID" value="WAJ30789.1"/>
    <property type="molecule type" value="Genomic_DNA"/>
</dbReference>
<evidence type="ECO:0000313" key="1">
    <source>
        <dbReference type="EMBL" id="WAJ30789.1"/>
    </source>
</evidence>
<organism evidence="1 2">
    <name type="scientific">Antarcticirhabdus aurantiaca</name>
    <dbReference type="NCBI Taxonomy" id="2606717"/>
    <lineage>
        <taxon>Bacteria</taxon>
        <taxon>Pseudomonadati</taxon>
        <taxon>Pseudomonadota</taxon>
        <taxon>Alphaproteobacteria</taxon>
        <taxon>Hyphomicrobiales</taxon>
        <taxon>Aurantimonadaceae</taxon>
        <taxon>Antarcticirhabdus</taxon>
    </lineage>
</organism>
<dbReference type="Proteomes" id="UP001163223">
    <property type="component" value="Chromosome"/>
</dbReference>